<feature type="transmembrane region" description="Helical" evidence="8">
    <location>
        <begin position="96"/>
        <end position="119"/>
    </location>
</feature>
<dbReference type="RefSeq" id="WP_038853022.1">
    <property type="nucleotide sequence ID" value="NZ_NEVT01000007.1"/>
</dbReference>
<keyword evidence="2 8" id="KW-0813">Transport</keyword>
<dbReference type="Proteomes" id="UP000215633">
    <property type="component" value="Unassembled WGS sequence"/>
</dbReference>
<feature type="transmembrane region" description="Helical" evidence="8">
    <location>
        <begin position="177"/>
        <end position="210"/>
    </location>
</feature>
<evidence type="ECO:0000256" key="1">
    <source>
        <dbReference type="ARBA" id="ARBA00004429"/>
    </source>
</evidence>
<gene>
    <name evidence="10" type="ORF">CAL24_17315</name>
</gene>
<dbReference type="PANTHER" id="PTHR43357">
    <property type="entry name" value="INNER MEMBRANE ABC TRANSPORTER PERMEASE PROTEIN YDCV"/>
    <property type="match status" value="1"/>
</dbReference>
<evidence type="ECO:0000256" key="5">
    <source>
        <dbReference type="ARBA" id="ARBA00022692"/>
    </source>
</evidence>
<dbReference type="Pfam" id="PF00528">
    <property type="entry name" value="BPD_transp_1"/>
    <property type="match status" value="1"/>
</dbReference>
<feature type="domain" description="ABC transmembrane type-1" evidence="9">
    <location>
        <begin position="61"/>
        <end position="249"/>
    </location>
</feature>
<dbReference type="AlphaFoldDB" id="A0A261VJA6"/>
<dbReference type="GO" id="GO:0005886">
    <property type="term" value="C:plasma membrane"/>
    <property type="evidence" value="ECO:0007669"/>
    <property type="project" value="UniProtKB-SubCell"/>
</dbReference>
<keyword evidence="11" id="KW-1185">Reference proteome</keyword>
<dbReference type="EMBL" id="NEVT01000007">
    <property type="protein sequence ID" value="OZI73612.1"/>
    <property type="molecule type" value="Genomic_DNA"/>
</dbReference>
<dbReference type="GO" id="GO:0055085">
    <property type="term" value="P:transmembrane transport"/>
    <property type="evidence" value="ECO:0007669"/>
    <property type="project" value="InterPro"/>
</dbReference>
<evidence type="ECO:0000313" key="10">
    <source>
        <dbReference type="EMBL" id="OZI73612.1"/>
    </source>
</evidence>
<dbReference type="InterPro" id="IPR035906">
    <property type="entry name" value="MetI-like_sf"/>
</dbReference>
<evidence type="ECO:0000259" key="9">
    <source>
        <dbReference type="PROSITE" id="PS50928"/>
    </source>
</evidence>
<dbReference type="InterPro" id="IPR000515">
    <property type="entry name" value="MetI-like"/>
</dbReference>
<keyword evidence="6 8" id="KW-1133">Transmembrane helix</keyword>
<evidence type="ECO:0000313" key="11">
    <source>
        <dbReference type="Proteomes" id="UP000215633"/>
    </source>
</evidence>
<protein>
    <recommendedName>
        <fullName evidence="9">ABC transmembrane type-1 domain-containing protein</fullName>
    </recommendedName>
</protein>
<dbReference type="CDD" id="cd06261">
    <property type="entry name" value="TM_PBP2"/>
    <property type="match status" value="1"/>
</dbReference>
<evidence type="ECO:0000256" key="7">
    <source>
        <dbReference type="ARBA" id="ARBA00023136"/>
    </source>
</evidence>
<comment type="similarity">
    <text evidence="8">Belongs to the binding-protein-dependent transport system permease family.</text>
</comment>
<keyword evidence="3" id="KW-1003">Cell membrane</keyword>
<feature type="transmembrane region" description="Helical" evidence="8">
    <location>
        <begin position="60"/>
        <end position="84"/>
    </location>
</feature>
<organism evidence="10 11">
    <name type="scientific">Bordetella genomosp. 2</name>
    <dbReference type="NCBI Taxonomy" id="1983456"/>
    <lineage>
        <taxon>Bacteria</taxon>
        <taxon>Pseudomonadati</taxon>
        <taxon>Pseudomonadota</taxon>
        <taxon>Betaproteobacteria</taxon>
        <taxon>Burkholderiales</taxon>
        <taxon>Alcaligenaceae</taxon>
        <taxon>Bordetella</taxon>
    </lineage>
</organism>
<feature type="transmembrane region" description="Helical" evidence="8">
    <location>
        <begin position="12"/>
        <end position="32"/>
    </location>
</feature>
<dbReference type="PROSITE" id="PS50928">
    <property type="entry name" value="ABC_TM1"/>
    <property type="match status" value="1"/>
</dbReference>
<keyword evidence="5 8" id="KW-0812">Transmembrane</keyword>
<evidence type="ECO:0000256" key="8">
    <source>
        <dbReference type="RuleBase" id="RU363032"/>
    </source>
</evidence>
<name>A0A261VJA6_9BORD</name>
<dbReference type="SUPFAM" id="SSF161098">
    <property type="entry name" value="MetI-like"/>
    <property type="match status" value="1"/>
</dbReference>
<reference evidence="11" key="1">
    <citation type="submission" date="2017-05" db="EMBL/GenBank/DDBJ databases">
        <title>Complete and WGS of Bordetella genogroups.</title>
        <authorList>
            <person name="Spilker T."/>
            <person name="Lipuma J."/>
        </authorList>
    </citation>
    <scope>NUCLEOTIDE SEQUENCE [LARGE SCALE GENOMIC DNA]</scope>
    <source>
        <strain evidence="11">AU8256</strain>
    </source>
</reference>
<comment type="caution">
    <text evidence="10">The sequence shown here is derived from an EMBL/GenBank/DDBJ whole genome shotgun (WGS) entry which is preliminary data.</text>
</comment>
<comment type="subcellular location">
    <subcellularLocation>
        <location evidence="1">Cell inner membrane</location>
        <topology evidence="1">Multi-pass membrane protein</topology>
    </subcellularLocation>
    <subcellularLocation>
        <location evidence="8">Cell membrane</location>
        <topology evidence="8">Multi-pass membrane protein</topology>
    </subcellularLocation>
</comment>
<evidence type="ECO:0000256" key="4">
    <source>
        <dbReference type="ARBA" id="ARBA00022519"/>
    </source>
</evidence>
<sequence>MKALPWVNSFTALLCVVLISPIFIVMVLSFSGDALLQFPPRSFSLRWYENFFGDSRWRDALYNSLVIGLGACLIATSVGFLAAYALVRGKFKAKKLALSFILLPLIIPHVISAIALYFLSSKLGLIGVRPWISVAHAVIGLPIVVLILVSALQSVDENVERAAYSMGASRWTTFRRVVIPLALPGVVSAVLFSFLTSFDELIIAMFLAGLSAETLQVRIWNSLLMDAEPIIAAVSALLIMATVLFLALDASLRRMRARRL</sequence>
<proteinExistence type="inferred from homology"/>
<evidence type="ECO:0000256" key="3">
    <source>
        <dbReference type="ARBA" id="ARBA00022475"/>
    </source>
</evidence>
<keyword evidence="4" id="KW-0997">Cell inner membrane</keyword>
<evidence type="ECO:0000256" key="2">
    <source>
        <dbReference type="ARBA" id="ARBA00022448"/>
    </source>
</evidence>
<evidence type="ECO:0000256" key="6">
    <source>
        <dbReference type="ARBA" id="ARBA00022989"/>
    </source>
</evidence>
<accession>A0A261VJA6</accession>
<keyword evidence="7 8" id="KW-0472">Membrane</keyword>
<dbReference type="PANTHER" id="PTHR43357:SF4">
    <property type="entry name" value="INNER MEMBRANE ABC TRANSPORTER PERMEASE PROTEIN YDCV"/>
    <property type="match status" value="1"/>
</dbReference>
<feature type="transmembrane region" description="Helical" evidence="8">
    <location>
        <begin position="131"/>
        <end position="156"/>
    </location>
</feature>
<dbReference type="Gene3D" id="1.10.3720.10">
    <property type="entry name" value="MetI-like"/>
    <property type="match status" value="1"/>
</dbReference>
<feature type="transmembrane region" description="Helical" evidence="8">
    <location>
        <begin position="230"/>
        <end position="252"/>
    </location>
</feature>